<reference evidence="1" key="1">
    <citation type="journal article" date="2014" name="Front. Microbiol.">
        <title>High frequency of phylogenetically diverse reductive dehalogenase-homologous genes in deep subseafloor sedimentary metagenomes.</title>
        <authorList>
            <person name="Kawai M."/>
            <person name="Futagami T."/>
            <person name="Toyoda A."/>
            <person name="Takaki Y."/>
            <person name="Nishi S."/>
            <person name="Hori S."/>
            <person name="Arai W."/>
            <person name="Tsubouchi T."/>
            <person name="Morono Y."/>
            <person name="Uchiyama I."/>
            <person name="Ito T."/>
            <person name="Fujiyama A."/>
            <person name="Inagaki F."/>
            <person name="Takami H."/>
        </authorList>
    </citation>
    <scope>NUCLEOTIDE SEQUENCE</scope>
    <source>
        <strain evidence="1">Expedition CK06-06</strain>
    </source>
</reference>
<accession>X1BYM2</accession>
<proteinExistence type="predicted"/>
<protein>
    <submittedName>
        <fullName evidence="1">Uncharacterized protein</fullName>
    </submittedName>
</protein>
<comment type="caution">
    <text evidence="1">The sequence shown here is derived from an EMBL/GenBank/DDBJ whole genome shotgun (WGS) entry which is preliminary data.</text>
</comment>
<organism evidence="1">
    <name type="scientific">marine sediment metagenome</name>
    <dbReference type="NCBI Taxonomy" id="412755"/>
    <lineage>
        <taxon>unclassified sequences</taxon>
        <taxon>metagenomes</taxon>
        <taxon>ecological metagenomes</taxon>
    </lineage>
</organism>
<gene>
    <name evidence="1" type="ORF">S01H4_49617</name>
</gene>
<name>X1BYM2_9ZZZZ</name>
<evidence type="ECO:0000313" key="1">
    <source>
        <dbReference type="EMBL" id="GAH00921.1"/>
    </source>
</evidence>
<dbReference type="EMBL" id="BART01028086">
    <property type="protein sequence ID" value="GAH00921.1"/>
    <property type="molecule type" value="Genomic_DNA"/>
</dbReference>
<sequence length="150" mass="17685">MSRDDIAPVRVKFNKVFVGFSGKFTEWMAYEALEGAILGLFDFFTPEEIYQAITEDISIWKNPWHDFEEFRYQLRLIGHDPRFTKYEHLFTTENIIEWLSDTQARPTLASLIVNTPRGYEWLDKQVIEFKQELTAPLEEEVVVRGTVTTE</sequence>
<dbReference type="AlphaFoldDB" id="X1BYM2"/>